<evidence type="ECO:0000313" key="3">
    <source>
        <dbReference type="Proteomes" id="UP001501747"/>
    </source>
</evidence>
<feature type="region of interest" description="Disordered" evidence="1">
    <location>
        <begin position="116"/>
        <end position="146"/>
    </location>
</feature>
<dbReference type="RefSeq" id="WP_344876837.1">
    <property type="nucleotide sequence ID" value="NZ_BAABAL010000016.1"/>
</dbReference>
<dbReference type="SUPFAM" id="SSF53756">
    <property type="entry name" value="UDP-Glycosyltransferase/glycogen phosphorylase"/>
    <property type="match status" value="1"/>
</dbReference>
<protein>
    <submittedName>
        <fullName evidence="2">Uncharacterized protein</fullName>
    </submittedName>
</protein>
<keyword evidence="3" id="KW-1185">Reference proteome</keyword>
<name>A0ABP7SK27_9PSEU</name>
<accession>A0ABP7SK27</accession>
<evidence type="ECO:0000256" key="1">
    <source>
        <dbReference type="SAM" id="MobiDB-lite"/>
    </source>
</evidence>
<dbReference type="Proteomes" id="UP001501747">
    <property type="component" value="Unassembled WGS sequence"/>
</dbReference>
<comment type="caution">
    <text evidence="2">The sequence shown here is derived from an EMBL/GenBank/DDBJ whole genome shotgun (WGS) entry which is preliminary data.</text>
</comment>
<gene>
    <name evidence="2" type="ORF">GCM10022247_39370</name>
</gene>
<dbReference type="EMBL" id="BAABAL010000016">
    <property type="protein sequence ID" value="GAA4012880.1"/>
    <property type="molecule type" value="Genomic_DNA"/>
</dbReference>
<sequence>MSAVPPVKVPIGLQAQHWNTLTPDRCVLVVAHHVTSLLRLLDVITVFDSDPRVQVVFSWNGSDPFHHGLHRLLDELGVVVIPWSQAIDTEFHLVIAANHGGLTEFSAPVVILPHGAGYNKNSPGNRKPETGNRKPETGNRKPETGNRSVFGLAPEWLLYDGRPIADSLVLSHDEQLTRLAAITPSAAETAVVAGDPCYDRMVRSAHARSRYREALGVLPGQKLVTVCTTWWRRSLLGTWPSLFRELLACLPRDEYRVAALIHPNIWHGHGPWQVHTWLADCVRAGLIIIPPVEGWQSLLVSADLVVGDHGATTCYAAGLGAPVLLATFPDEDVATGSAAEVLGRTALRLNRHASLAHQVSAAITAPASGDAVRAMLTSCPGESATRLRELFYRHLRLPEPPTPPPVPMIPVHRATTPSTMDIRADHVVCRLGATDDEPTTVHRYPAEVLLDRANADHLDAAHLVAHEDHASPALLDEAAVIIVADTPTTSAAEVALADALRRHRGAALAVSRQGERCLALSREGARAVLRCEDIGLGAAVLYERMTLGHNDEAFTVTIKAGPRTLNLVVESLSGEAIA</sequence>
<organism evidence="2 3">
    <name type="scientific">Allokutzneria multivorans</name>
    <dbReference type="NCBI Taxonomy" id="1142134"/>
    <lineage>
        <taxon>Bacteria</taxon>
        <taxon>Bacillati</taxon>
        <taxon>Actinomycetota</taxon>
        <taxon>Actinomycetes</taxon>
        <taxon>Pseudonocardiales</taxon>
        <taxon>Pseudonocardiaceae</taxon>
        <taxon>Allokutzneria</taxon>
    </lineage>
</organism>
<proteinExistence type="predicted"/>
<feature type="compositionally biased region" description="Basic and acidic residues" evidence="1">
    <location>
        <begin position="126"/>
        <end position="144"/>
    </location>
</feature>
<reference evidence="3" key="1">
    <citation type="journal article" date="2019" name="Int. J. Syst. Evol. Microbiol.">
        <title>The Global Catalogue of Microorganisms (GCM) 10K type strain sequencing project: providing services to taxonomists for standard genome sequencing and annotation.</title>
        <authorList>
            <consortium name="The Broad Institute Genomics Platform"/>
            <consortium name="The Broad Institute Genome Sequencing Center for Infectious Disease"/>
            <person name="Wu L."/>
            <person name="Ma J."/>
        </authorList>
    </citation>
    <scope>NUCLEOTIDE SEQUENCE [LARGE SCALE GENOMIC DNA]</scope>
    <source>
        <strain evidence="3">JCM 17342</strain>
    </source>
</reference>
<evidence type="ECO:0000313" key="2">
    <source>
        <dbReference type="EMBL" id="GAA4012880.1"/>
    </source>
</evidence>